<dbReference type="EMBL" id="ML180671">
    <property type="protein sequence ID" value="THU76872.1"/>
    <property type="molecule type" value="Genomic_DNA"/>
</dbReference>
<dbReference type="Proteomes" id="UP000297245">
    <property type="component" value="Unassembled WGS sequence"/>
</dbReference>
<evidence type="ECO:0000313" key="2">
    <source>
        <dbReference type="Proteomes" id="UP000297245"/>
    </source>
</evidence>
<evidence type="ECO:0000313" key="1">
    <source>
        <dbReference type="EMBL" id="THU76872.1"/>
    </source>
</evidence>
<keyword evidence="2" id="KW-1185">Reference proteome</keyword>
<proteinExistence type="predicted"/>
<name>A0A4S8KMR1_DENBC</name>
<protein>
    <submittedName>
        <fullName evidence="1">Uncharacterized protein</fullName>
    </submittedName>
</protein>
<accession>A0A4S8KMR1</accession>
<reference evidence="1 2" key="1">
    <citation type="journal article" date="2019" name="Nat. Ecol. Evol.">
        <title>Megaphylogeny resolves global patterns of mushroom evolution.</title>
        <authorList>
            <person name="Varga T."/>
            <person name="Krizsan K."/>
            <person name="Foldi C."/>
            <person name="Dima B."/>
            <person name="Sanchez-Garcia M."/>
            <person name="Sanchez-Ramirez S."/>
            <person name="Szollosi G.J."/>
            <person name="Szarkandi J.G."/>
            <person name="Papp V."/>
            <person name="Albert L."/>
            <person name="Andreopoulos W."/>
            <person name="Angelini C."/>
            <person name="Antonin V."/>
            <person name="Barry K.W."/>
            <person name="Bougher N.L."/>
            <person name="Buchanan P."/>
            <person name="Buyck B."/>
            <person name="Bense V."/>
            <person name="Catcheside P."/>
            <person name="Chovatia M."/>
            <person name="Cooper J."/>
            <person name="Damon W."/>
            <person name="Desjardin D."/>
            <person name="Finy P."/>
            <person name="Geml J."/>
            <person name="Haridas S."/>
            <person name="Hughes K."/>
            <person name="Justo A."/>
            <person name="Karasinski D."/>
            <person name="Kautmanova I."/>
            <person name="Kiss B."/>
            <person name="Kocsube S."/>
            <person name="Kotiranta H."/>
            <person name="LaButti K.M."/>
            <person name="Lechner B.E."/>
            <person name="Liimatainen K."/>
            <person name="Lipzen A."/>
            <person name="Lukacs Z."/>
            <person name="Mihaltcheva S."/>
            <person name="Morgado L.N."/>
            <person name="Niskanen T."/>
            <person name="Noordeloos M.E."/>
            <person name="Ohm R.A."/>
            <person name="Ortiz-Santana B."/>
            <person name="Ovrebo C."/>
            <person name="Racz N."/>
            <person name="Riley R."/>
            <person name="Savchenko A."/>
            <person name="Shiryaev A."/>
            <person name="Soop K."/>
            <person name="Spirin V."/>
            <person name="Szebenyi C."/>
            <person name="Tomsovsky M."/>
            <person name="Tulloss R.E."/>
            <person name="Uehling J."/>
            <person name="Grigoriev I.V."/>
            <person name="Vagvolgyi C."/>
            <person name="Papp T."/>
            <person name="Martin F.M."/>
            <person name="Miettinen O."/>
            <person name="Hibbett D.S."/>
            <person name="Nagy L.G."/>
        </authorList>
    </citation>
    <scope>NUCLEOTIDE SEQUENCE [LARGE SCALE GENOMIC DNA]</scope>
    <source>
        <strain evidence="1 2">CBS 962.96</strain>
    </source>
</reference>
<gene>
    <name evidence="1" type="ORF">K435DRAFT_812996</name>
</gene>
<dbReference type="AlphaFoldDB" id="A0A4S8KMR1"/>
<feature type="non-terminal residue" evidence="1">
    <location>
        <position position="249"/>
    </location>
</feature>
<sequence length="249" mass="28206">MSRITRRPVCGHNTTRQGSHGYGEEEEIALKSGMCQSAVAIENELSLNTAAAMHPTPRRFCFGLLLLAGGMHATTLPRSSLWTGDCFAGKLEETSCRILQLSLEKQQILRLDEMEIGFLCLGLSQMGMSWTWCSESFPAQTGIRGCIVKIKEMYRQIQRFFLTTSLYKHVPRIVPLPLKKHIFVCSPHSTLLSSMVLMIQRKSHSRRIVEPSARHLLQPPHPYRRVSYVDPMYLKHDNTLGDFSGFLKA</sequence>
<organism evidence="1 2">
    <name type="scientific">Dendrothele bispora (strain CBS 962.96)</name>
    <dbReference type="NCBI Taxonomy" id="1314807"/>
    <lineage>
        <taxon>Eukaryota</taxon>
        <taxon>Fungi</taxon>
        <taxon>Dikarya</taxon>
        <taxon>Basidiomycota</taxon>
        <taxon>Agaricomycotina</taxon>
        <taxon>Agaricomycetes</taxon>
        <taxon>Agaricomycetidae</taxon>
        <taxon>Agaricales</taxon>
        <taxon>Agaricales incertae sedis</taxon>
        <taxon>Dendrothele</taxon>
    </lineage>
</organism>